<name>A0A0R3U4R4_MESCO</name>
<gene>
    <name evidence="2" type="ORF">MCOS_LOCUS1654</name>
</gene>
<dbReference type="PANTHER" id="PTHR12771">
    <property type="entry name" value="ENGULFMENT AND CELL MOTILITY"/>
    <property type="match status" value="1"/>
</dbReference>
<dbReference type="GO" id="GO:0005096">
    <property type="term" value="F:GTPase activator activity"/>
    <property type="evidence" value="ECO:0007669"/>
    <property type="project" value="TreeGrafter"/>
</dbReference>
<dbReference type="InterPro" id="IPR006816">
    <property type="entry name" value="ELMO_dom"/>
</dbReference>
<dbReference type="STRING" id="53468.A0A0R3U4R4"/>
<protein>
    <submittedName>
        <fullName evidence="4">ELMO domain-containing protein</fullName>
    </submittedName>
</protein>
<organism evidence="4">
    <name type="scientific">Mesocestoides corti</name>
    <name type="common">Flatworm</name>
    <dbReference type="NCBI Taxonomy" id="53468"/>
    <lineage>
        <taxon>Eukaryota</taxon>
        <taxon>Metazoa</taxon>
        <taxon>Spiralia</taxon>
        <taxon>Lophotrochozoa</taxon>
        <taxon>Platyhelminthes</taxon>
        <taxon>Cestoda</taxon>
        <taxon>Eucestoda</taxon>
        <taxon>Cyclophyllidea</taxon>
        <taxon>Mesocestoididae</taxon>
        <taxon>Mesocestoides</taxon>
    </lineage>
</organism>
<dbReference type="OrthoDB" id="67155at2759"/>
<dbReference type="Proteomes" id="UP000267029">
    <property type="component" value="Unassembled WGS sequence"/>
</dbReference>
<dbReference type="WBParaSite" id="MCU_006796-RA">
    <property type="protein sequence ID" value="MCU_006796-RA"/>
    <property type="gene ID" value="MCU_006796"/>
</dbReference>
<reference evidence="4" key="2">
    <citation type="submission" date="2019-11" db="UniProtKB">
        <authorList>
            <consortium name="WormBaseParasite"/>
        </authorList>
    </citation>
    <scope>IDENTIFICATION</scope>
</reference>
<proteinExistence type="predicted"/>
<feature type="domain" description="ELMO" evidence="1">
    <location>
        <begin position="1"/>
        <end position="142"/>
    </location>
</feature>
<dbReference type="EMBL" id="UXSR01000221">
    <property type="protein sequence ID" value="VDD75651.1"/>
    <property type="molecule type" value="Genomic_DNA"/>
</dbReference>
<reference evidence="2 3" key="1">
    <citation type="submission" date="2018-10" db="EMBL/GenBank/DDBJ databases">
        <authorList>
            <consortium name="Pathogen Informatics"/>
        </authorList>
    </citation>
    <scope>NUCLEOTIDE SEQUENCE [LARGE SCALE GENOMIC DNA]</scope>
</reference>
<evidence type="ECO:0000313" key="2">
    <source>
        <dbReference type="EMBL" id="VDD75651.1"/>
    </source>
</evidence>
<accession>A0A0R3U4R4</accession>
<dbReference type="PROSITE" id="PS51335">
    <property type="entry name" value="ELMO"/>
    <property type="match status" value="1"/>
</dbReference>
<sequence>MVDESFSTKSKRWSDIGFQGDCPATDFRGMGMLGAENLRYFVTSYQKLAVSILSSSLHPGHWYPFGVVGINITGSLWRLLLDGSLKTHFYNSIPGAPVLADLHEVYVCLFVKFNEFWMMESRDIMQFNNYLSSFEKSIKKKLQAEDFTFESPPKETH</sequence>
<dbReference type="InterPro" id="IPR050868">
    <property type="entry name" value="ELMO_domain-containing"/>
</dbReference>
<evidence type="ECO:0000259" key="1">
    <source>
        <dbReference type="PROSITE" id="PS51335"/>
    </source>
</evidence>
<evidence type="ECO:0000313" key="3">
    <source>
        <dbReference type="Proteomes" id="UP000267029"/>
    </source>
</evidence>
<evidence type="ECO:0000313" key="4">
    <source>
        <dbReference type="WBParaSite" id="MCU_006796-RA"/>
    </source>
</evidence>
<dbReference type="AlphaFoldDB" id="A0A0R3U4R4"/>
<keyword evidence="3" id="KW-1185">Reference proteome</keyword>
<dbReference type="PANTHER" id="PTHR12771:SF51">
    <property type="entry name" value="LD01482P"/>
    <property type="match status" value="1"/>
</dbReference>
<dbReference type="Pfam" id="PF04727">
    <property type="entry name" value="ELMO_CED12"/>
    <property type="match status" value="1"/>
</dbReference>